<accession>A0A8X6UG60</accession>
<dbReference type="Proteomes" id="UP000887013">
    <property type="component" value="Unassembled WGS sequence"/>
</dbReference>
<keyword evidence="2" id="KW-1185">Reference proteome</keyword>
<dbReference type="AlphaFoldDB" id="A0A8X6UG60"/>
<gene>
    <name evidence="1" type="ORF">NPIL_547121</name>
</gene>
<name>A0A8X6UG60_NEPPI</name>
<protein>
    <submittedName>
        <fullName evidence="1">Uncharacterized protein</fullName>
    </submittedName>
</protein>
<organism evidence="1 2">
    <name type="scientific">Nephila pilipes</name>
    <name type="common">Giant wood spider</name>
    <name type="synonym">Nephila maculata</name>
    <dbReference type="NCBI Taxonomy" id="299642"/>
    <lineage>
        <taxon>Eukaryota</taxon>
        <taxon>Metazoa</taxon>
        <taxon>Ecdysozoa</taxon>
        <taxon>Arthropoda</taxon>
        <taxon>Chelicerata</taxon>
        <taxon>Arachnida</taxon>
        <taxon>Araneae</taxon>
        <taxon>Araneomorphae</taxon>
        <taxon>Entelegynae</taxon>
        <taxon>Araneoidea</taxon>
        <taxon>Nephilidae</taxon>
        <taxon>Nephila</taxon>
    </lineage>
</organism>
<evidence type="ECO:0000313" key="2">
    <source>
        <dbReference type="Proteomes" id="UP000887013"/>
    </source>
</evidence>
<dbReference type="EMBL" id="BMAW01126384">
    <property type="protein sequence ID" value="GFU16533.1"/>
    <property type="molecule type" value="Genomic_DNA"/>
</dbReference>
<proteinExistence type="predicted"/>
<reference evidence="1" key="1">
    <citation type="submission" date="2020-08" db="EMBL/GenBank/DDBJ databases">
        <title>Multicomponent nature underlies the extraordinary mechanical properties of spider dragline silk.</title>
        <authorList>
            <person name="Kono N."/>
            <person name="Nakamura H."/>
            <person name="Mori M."/>
            <person name="Yoshida Y."/>
            <person name="Ohtoshi R."/>
            <person name="Malay A.D."/>
            <person name="Moran D.A.P."/>
            <person name="Tomita M."/>
            <person name="Numata K."/>
            <person name="Arakawa K."/>
        </authorList>
    </citation>
    <scope>NUCLEOTIDE SEQUENCE</scope>
</reference>
<sequence length="122" mass="14510">MEDSKYSEQFKQKPQSWEKPVGAVRSAAIKRCNSRALSLFFPQSPNFPMPRARDRRTLRLGSHYPHNDLISSWMRQDHHLRCEKKQWVAGVTKVGSQRNMQMWEKLCRQMKSKRFARCDGWV</sequence>
<comment type="caution">
    <text evidence="1">The sequence shown here is derived from an EMBL/GenBank/DDBJ whole genome shotgun (WGS) entry which is preliminary data.</text>
</comment>
<evidence type="ECO:0000313" key="1">
    <source>
        <dbReference type="EMBL" id="GFU16533.1"/>
    </source>
</evidence>